<accession>A0ABX5F8U8</accession>
<dbReference type="Proteomes" id="UP000238218">
    <property type="component" value="Unassembled WGS sequence"/>
</dbReference>
<organism evidence="1 2">
    <name type="scientific">Aphanothece cf. minutissima CCALA 015</name>
    <dbReference type="NCBI Taxonomy" id="2107695"/>
    <lineage>
        <taxon>Bacteria</taxon>
        <taxon>Bacillati</taxon>
        <taxon>Cyanobacteriota</taxon>
        <taxon>Cyanophyceae</taxon>
        <taxon>Oscillatoriophycideae</taxon>
        <taxon>Chroococcales</taxon>
        <taxon>Aphanothecaceae</taxon>
        <taxon>Aphanothece</taxon>
    </lineage>
</organism>
<proteinExistence type="predicted"/>
<evidence type="ECO:0000313" key="2">
    <source>
        <dbReference type="Proteomes" id="UP000238218"/>
    </source>
</evidence>
<protein>
    <recommendedName>
        <fullName evidence="3">PD-(D/E)XK nuclease family protein</fullName>
    </recommendedName>
</protein>
<evidence type="ECO:0008006" key="3">
    <source>
        <dbReference type="Google" id="ProtNLM"/>
    </source>
</evidence>
<dbReference type="EMBL" id="PVWP01000003">
    <property type="protein sequence ID" value="PSB38161.1"/>
    <property type="molecule type" value="Genomic_DNA"/>
</dbReference>
<evidence type="ECO:0000313" key="1">
    <source>
        <dbReference type="EMBL" id="PSB38161.1"/>
    </source>
</evidence>
<name>A0ABX5F8U8_9CHRO</name>
<gene>
    <name evidence="1" type="ORF">C7B81_05500</name>
</gene>
<dbReference type="InterPro" id="IPR029470">
    <property type="entry name" value="PDDEXK_4"/>
</dbReference>
<comment type="caution">
    <text evidence="1">The sequence shown here is derived from an EMBL/GenBank/DDBJ whole genome shotgun (WGS) entry which is preliminary data.</text>
</comment>
<sequence length="382" mass="42626">MALSDFSEKLSMNSIVNLSSIWGNSESVYSGIIAQTLALSSTFRSFFLQRLAGHVHSSVPKILVDKLYSISTDETVQISVVTEQSFGIYGRSDVCVTFVDEMLLVIENKITACLQPSQLIRYNEHLCGQSFSHLLLLVAPSQYKLPEQERPPANANFSQLSYRLLAKWIDDCLDQDTGLSGFERNYLRSVSDFFSEVEMPTMITGSEIDALGSYGLAYNADKKLSNVIRSFGVSVESSVGNFLLGHRMLQSYPIYFGFRYSANWYFSAPLIGDRCEAIVYVKDAESDVQTAASVNERLRGIREQLAGFATETASQVDYFERRMRNECRLALRKRIDGFVNGDLDGMREWLASALETLEEKLMEGVGAGASLQSLAPDHCNGR</sequence>
<dbReference type="Pfam" id="PF14281">
    <property type="entry name" value="PDDEXK_4"/>
    <property type="match status" value="1"/>
</dbReference>
<keyword evidence="2" id="KW-1185">Reference proteome</keyword>
<reference evidence="1 2" key="2">
    <citation type="submission" date="2018-03" db="EMBL/GenBank/DDBJ databases">
        <title>The ancient ancestry and fast evolution of plastids.</title>
        <authorList>
            <person name="Moore K.R."/>
            <person name="Magnabosco C."/>
            <person name="Momper L."/>
            <person name="Gold D.A."/>
            <person name="Bosak T."/>
            <person name="Fournier G.P."/>
        </authorList>
    </citation>
    <scope>NUCLEOTIDE SEQUENCE [LARGE SCALE GENOMIC DNA]</scope>
    <source>
        <strain evidence="1 2">CCALA 015</strain>
    </source>
</reference>
<reference evidence="1 2" key="1">
    <citation type="submission" date="2018-02" db="EMBL/GenBank/DDBJ databases">
        <authorList>
            <person name="Moore K."/>
            <person name="Momper L."/>
        </authorList>
    </citation>
    <scope>NUCLEOTIDE SEQUENCE [LARGE SCALE GENOMIC DNA]</scope>
    <source>
        <strain evidence="1 2">CCALA 015</strain>
    </source>
</reference>